<sequence length="417" mass="45687">MPVDAVCIWMACGLRENGRLRSRLRRRDRAAGLSPPCFFCVLDRFCPPAWLSLPLLGFPGGFPHPAAGPSVFAQKFKRNGCTIWTTPLTSQKANSTMQKLGGSVVVVTGASRGVGAAVAEAFASSGCHVVLAARTQEDIEALAARLAADHAVETMAVVADVTRTDQVDELMRSVTEHLGGIDILVNNAGLGSYTSLADTSDDDMFHVMDVNLFGAIRCLRAAVPHMRRRGGGHIVNIGSIVSYMAVPRYRNIFAASPIYCASKFALRAATIAARAELHSDNIHVMLAVLGPTRTNFFRAGAGQVPPDVLNAEDRGRLSFLDAAPEQVARQLVHSVRKQDREVYFTPLNFILVKLAVWAPHLYDLLLRLCFLLLGRPEEAPTARRAPWQGAHYREWIPFAGLVVLGGWCRRRLKRLWK</sequence>
<dbReference type="Pfam" id="PF00106">
    <property type="entry name" value="adh_short"/>
    <property type="match status" value="1"/>
</dbReference>
<reference evidence="4" key="1">
    <citation type="submission" date="2019-09" db="EMBL/GenBank/DDBJ databases">
        <title>Characterisation of the sponge microbiome using genome-centric metagenomics.</title>
        <authorList>
            <person name="Engelberts J.P."/>
            <person name="Robbins S.J."/>
            <person name="De Goeij J.M."/>
            <person name="Aranda M."/>
            <person name="Bell S.C."/>
            <person name="Webster N.S."/>
        </authorList>
    </citation>
    <scope>NUCLEOTIDE SEQUENCE</scope>
    <source>
        <strain evidence="4">SB0662_bin_9</strain>
    </source>
</reference>
<dbReference type="GO" id="GO:0016020">
    <property type="term" value="C:membrane"/>
    <property type="evidence" value="ECO:0007669"/>
    <property type="project" value="TreeGrafter"/>
</dbReference>
<dbReference type="InterPro" id="IPR002347">
    <property type="entry name" value="SDR_fam"/>
</dbReference>
<dbReference type="PANTHER" id="PTHR44196:SF1">
    <property type="entry name" value="DEHYDROGENASE_REDUCTASE SDR FAMILY MEMBER 7B"/>
    <property type="match status" value="1"/>
</dbReference>
<protein>
    <submittedName>
        <fullName evidence="4">SDR family NAD(P)-dependent oxidoreductase</fullName>
    </submittedName>
</protein>
<comment type="caution">
    <text evidence="4">The sequence shown here is derived from an EMBL/GenBank/DDBJ whole genome shotgun (WGS) entry which is preliminary data.</text>
</comment>
<dbReference type="PANTHER" id="PTHR44196">
    <property type="entry name" value="DEHYDROGENASE/REDUCTASE SDR FAMILY MEMBER 7B"/>
    <property type="match status" value="1"/>
</dbReference>
<name>A0A6B1DNT0_9CHLR</name>
<dbReference type="GO" id="GO:0016491">
    <property type="term" value="F:oxidoreductase activity"/>
    <property type="evidence" value="ECO:0007669"/>
    <property type="project" value="UniProtKB-KW"/>
</dbReference>
<gene>
    <name evidence="4" type="ORF">F4Y08_00140</name>
</gene>
<dbReference type="PRINTS" id="PR00081">
    <property type="entry name" value="GDHRDH"/>
</dbReference>
<proteinExistence type="inferred from homology"/>
<dbReference type="AlphaFoldDB" id="A0A6B1DNT0"/>
<keyword evidence="2" id="KW-0560">Oxidoreductase</keyword>
<comment type="similarity">
    <text evidence="1 3">Belongs to the short-chain dehydrogenases/reductases (SDR) family.</text>
</comment>
<evidence type="ECO:0000256" key="2">
    <source>
        <dbReference type="ARBA" id="ARBA00023002"/>
    </source>
</evidence>
<dbReference type="InterPro" id="IPR036291">
    <property type="entry name" value="NAD(P)-bd_dom_sf"/>
</dbReference>
<dbReference type="SUPFAM" id="SSF51735">
    <property type="entry name" value="NAD(P)-binding Rossmann-fold domains"/>
    <property type="match status" value="1"/>
</dbReference>
<dbReference type="Gene3D" id="3.40.50.720">
    <property type="entry name" value="NAD(P)-binding Rossmann-like Domain"/>
    <property type="match status" value="1"/>
</dbReference>
<dbReference type="EMBL" id="VXPY01000002">
    <property type="protein sequence ID" value="MYD88741.1"/>
    <property type="molecule type" value="Genomic_DNA"/>
</dbReference>
<dbReference type="PRINTS" id="PR00080">
    <property type="entry name" value="SDRFAMILY"/>
</dbReference>
<evidence type="ECO:0000256" key="1">
    <source>
        <dbReference type="ARBA" id="ARBA00006484"/>
    </source>
</evidence>
<organism evidence="4">
    <name type="scientific">Caldilineaceae bacterium SB0662_bin_9</name>
    <dbReference type="NCBI Taxonomy" id="2605258"/>
    <lineage>
        <taxon>Bacteria</taxon>
        <taxon>Bacillati</taxon>
        <taxon>Chloroflexota</taxon>
        <taxon>Caldilineae</taxon>
        <taxon>Caldilineales</taxon>
        <taxon>Caldilineaceae</taxon>
    </lineage>
</organism>
<accession>A0A6B1DNT0</accession>
<evidence type="ECO:0000256" key="3">
    <source>
        <dbReference type="RuleBase" id="RU000363"/>
    </source>
</evidence>
<evidence type="ECO:0000313" key="4">
    <source>
        <dbReference type="EMBL" id="MYD88741.1"/>
    </source>
</evidence>